<feature type="region of interest" description="Disordered" evidence="2">
    <location>
        <begin position="610"/>
        <end position="638"/>
    </location>
</feature>
<feature type="region of interest" description="Disordered" evidence="2">
    <location>
        <begin position="211"/>
        <end position="235"/>
    </location>
</feature>
<feature type="compositionally biased region" description="Polar residues" evidence="2">
    <location>
        <begin position="610"/>
        <end position="629"/>
    </location>
</feature>
<dbReference type="SUPFAM" id="SSF58113">
    <property type="entry name" value="Apolipoprotein A-I"/>
    <property type="match status" value="2"/>
</dbReference>
<dbReference type="EMBL" id="JAROKS010000006">
    <property type="protein sequence ID" value="KAK1802571.1"/>
    <property type="molecule type" value="Genomic_DNA"/>
</dbReference>
<protein>
    <recommendedName>
        <fullName evidence="3">Chromo domain-containing protein</fullName>
    </recommendedName>
</protein>
<feature type="region of interest" description="Disordered" evidence="2">
    <location>
        <begin position="365"/>
        <end position="395"/>
    </location>
</feature>
<dbReference type="Gene3D" id="1.20.120.20">
    <property type="entry name" value="Apolipoprotein"/>
    <property type="match status" value="1"/>
</dbReference>
<accession>A0AAD8ZQF2</accession>
<evidence type="ECO:0000256" key="1">
    <source>
        <dbReference type="ARBA" id="ARBA00004123"/>
    </source>
</evidence>
<dbReference type="SUPFAM" id="SSF54160">
    <property type="entry name" value="Chromo domain-like"/>
    <property type="match status" value="1"/>
</dbReference>
<comment type="caution">
    <text evidence="4">The sequence shown here is derived from an EMBL/GenBank/DDBJ whole genome shotgun (WGS) entry which is preliminary data.</text>
</comment>
<dbReference type="Proteomes" id="UP001239994">
    <property type="component" value="Unassembled WGS sequence"/>
</dbReference>
<name>A0AAD8ZQF2_9TELE</name>
<dbReference type="InterPro" id="IPR016197">
    <property type="entry name" value="Chromo-like_dom_sf"/>
</dbReference>
<evidence type="ECO:0000256" key="2">
    <source>
        <dbReference type="SAM" id="MobiDB-lite"/>
    </source>
</evidence>
<evidence type="ECO:0000313" key="4">
    <source>
        <dbReference type="EMBL" id="KAK1802571.1"/>
    </source>
</evidence>
<organism evidence="4 5">
    <name type="scientific">Electrophorus voltai</name>
    <dbReference type="NCBI Taxonomy" id="2609070"/>
    <lineage>
        <taxon>Eukaryota</taxon>
        <taxon>Metazoa</taxon>
        <taxon>Chordata</taxon>
        <taxon>Craniata</taxon>
        <taxon>Vertebrata</taxon>
        <taxon>Euteleostomi</taxon>
        <taxon>Actinopterygii</taxon>
        <taxon>Neopterygii</taxon>
        <taxon>Teleostei</taxon>
        <taxon>Ostariophysi</taxon>
        <taxon>Gymnotiformes</taxon>
        <taxon>Gymnotoidei</taxon>
        <taxon>Gymnotidae</taxon>
        <taxon>Electrophorus</taxon>
    </lineage>
</organism>
<dbReference type="Gene3D" id="2.40.50.40">
    <property type="match status" value="1"/>
</dbReference>
<sequence>MKCFWARRSAPANLPSPEQLASCAPPTLEQLASSAPPTLEQLASCAPPTLEQLASYTPPTLEQLASYIPPTLEQLASSAPPTLEQLASCAPPTLEQLASYTPPTLEQLASYIPPTLEQLASCAPPTLEQLASCTPPTLEQLASSAPPTLEQLASYTPPTLEQLASYIPHTLEQLASCAPPTLEQLASSAPPTLEQLASCAPPTLEQLASSAPPTLEQLASSAPPTLEQLASSAPPTLEQLASSAPPTLQQLASCAPPTLEQLCCIRHSVLRSVPGDASASVTDSASMIDSASTAITSCSLFQGNKRFSGDRRTIGVISEARDPDSAKDTLNPRTFFRILCAWHCGETPFRDVTFDQELYKGNWASPQEGRVQTNPQREGRRNDGTVSGPGGHPAGADGWPLYGETPFIMIAFCFRRTAEGFYPVAGIYERHAGARASPAPYLPSARNRRGSRNVGNEPISVPVASPNFTALFAVRLVKNGEGWVWVSTLNMKLSLPSKKLSPQYISPFKVLQPPTNPINPPAPVEINRELAYAIRALLDSRRPYRTLQYLVNWEGYGPDGQSWVPRADVPDPCLLTHFHAAHTNRLGPRGHGRPRAPCSQVSSATCQVGGTVMNPRNNPQPRTATTTCTHPRADSPEF</sequence>
<reference evidence="4" key="1">
    <citation type="submission" date="2023-03" db="EMBL/GenBank/DDBJ databases">
        <title>Electrophorus voltai genome.</title>
        <authorList>
            <person name="Bian C."/>
        </authorList>
    </citation>
    <scope>NUCLEOTIDE SEQUENCE</scope>
    <source>
        <strain evidence="4">CB-2022</strain>
        <tissue evidence="4">Muscle</tissue>
    </source>
</reference>
<dbReference type="GO" id="GO:0005634">
    <property type="term" value="C:nucleus"/>
    <property type="evidence" value="ECO:0007669"/>
    <property type="project" value="UniProtKB-SubCell"/>
</dbReference>
<feature type="domain" description="Chromo" evidence="3">
    <location>
        <begin position="532"/>
        <end position="590"/>
    </location>
</feature>
<dbReference type="PROSITE" id="PS50013">
    <property type="entry name" value="CHROMO_2"/>
    <property type="match status" value="1"/>
</dbReference>
<dbReference type="InterPro" id="IPR000953">
    <property type="entry name" value="Chromo/chromo_shadow_dom"/>
</dbReference>
<evidence type="ECO:0000259" key="3">
    <source>
        <dbReference type="PROSITE" id="PS50013"/>
    </source>
</evidence>
<evidence type="ECO:0000313" key="5">
    <source>
        <dbReference type="Proteomes" id="UP001239994"/>
    </source>
</evidence>
<comment type="subcellular location">
    <subcellularLocation>
        <location evidence="1">Nucleus</location>
    </subcellularLocation>
</comment>
<dbReference type="AlphaFoldDB" id="A0AAD8ZQF2"/>
<proteinExistence type="predicted"/>
<keyword evidence="5" id="KW-1185">Reference proteome</keyword>
<gene>
    <name evidence="4" type="ORF">P4O66_004160</name>
</gene>